<sequence length="128" mass="13984">MALKPLRRPWLWAGLWWCAVLVVIAVCLLPPPPMPELPRNSDKVEHFLAYFVLAASAVQLWRGWRSLARVALGLVAMGVGIEWAQGALTEARLADPVDALANTLGVVAGMATAATPLRDLLLRLQPQR</sequence>
<evidence type="ECO:0000313" key="2">
    <source>
        <dbReference type="EMBL" id="MCW4471613.1"/>
    </source>
</evidence>
<dbReference type="PANTHER" id="PTHR28008:SF1">
    <property type="entry name" value="DOMAIN PROTEIN, PUTATIVE (AFU_ORTHOLOGUE AFUA_3G10980)-RELATED"/>
    <property type="match status" value="1"/>
</dbReference>
<dbReference type="Proteomes" id="UP001209922">
    <property type="component" value="Unassembled WGS sequence"/>
</dbReference>
<feature type="transmembrane region" description="Helical" evidence="1">
    <location>
        <begin position="44"/>
        <end position="61"/>
    </location>
</feature>
<evidence type="ECO:0000256" key="1">
    <source>
        <dbReference type="SAM" id="Phobius"/>
    </source>
</evidence>
<keyword evidence="1" id="KW-1133">Transmembrane helix</keyword>
<organism evidence="2 3">
    <name type="scientific">Xanthomonas chitinilytica</name>
    <dbReference type="NCBI Taxonomy" id="2989819"/>
    <lineage>
        <taxon>Bacteria</taxon>
        <taxon>Pseudomonadati</taxon>
        <taxon>Pseudomonadota</taxon>
        <taxon>Gammaproteobacteria</taxon>
        <taxon>Lysobacterales</taxon>
        <taxon>Lysobacteraceae</taxon>
        <taxon>Xanthomonas</taxon>
    </lineage>
</organism>
<dbReference type="RefSeq" id="WP_265126557.1">
    <property type="nucleotide sequence ID" value="NZ_JAPCHY010000002.1"/>
</dbReference>
<accession>A0ABT3JT55</accession>
<dbReference type="EMBL" id="JAPCHY010000002">
    <property type="protein sequence ID" value="MCW4471613.1"/>
    <property type="molecule type" value="Genomic_DNA"/>
</dbReference>
<proteinExistence type="predicted"/>
<name>A0ABT3JT55_9XANT</name>
<protein>
    <submittedName>
        <fullName evidence="2">VanZ family protein</fullName>
    </submittedName>
</protein>
<gene>
    <name evidence="2" type="ORF">OK345_03715</name>
</gene>
<comment type="caution">
    <text evidence="2">The sequence shown here is derived from an EMBL/GenBank/DDBJ whole genome shotgun (WGS) entry which is preliminary data.</text>
</comment>
<reference evidence="2 3" key="1">
    <citation type="submission" date="2022-10" db="EMBL/GenBank/DDBJ databases">
        <title>Xanthomonas sp. H13-6.</title>
        <authorList>
            <person name="Liu X."/>
            <person name="Deng Z."/>
            <person name="Jiang Y."/>
            <person name="Yu T."/>
            <person name="Ai J."/>
        </authorList>
    </citation>
    <scope>NUCLEOTIDE SEQUENCE [LARGE SCALE GENOMIC DNA]</scope>
    <source>
        <strain evidence="2 3">H13-6</strain>
    </source>
</reference>
<evidence type="ECO:0000313" key="3">
    <source>
        <dbReference type="Proteomes" id="UP001209922"/>
    </source>
</evidence>
<keyword evidence="1" id="KW-0472">Membrane</keyword>
<keyword evidence="3" id="KW-1185">Reference proteome</keyword>
<keyword evidence="1" id="KW-0812">Transmembrane</keyword>
<dbReference type="PANTHER" id="PTHR28008">
    <property type="entry name" value="DOMAIN PROTEIN, PUTATIVE (AFU_ORTHOLOGUE AFUA_3G10980)-RELATED"/>
    <property type="match status" value="1"/>
</dbReference>
<feature type="transmembrane region" description="Helical" evidence="1">
    <location>
        <begin position="12"/>
        <end position="32"/>
    </location>
</feature>